<protein>
    <recommendedName>
        <fullName evidence="6">Hydrophobin</fullName>
    </recommendedName>
</protein>
<evidence type="ECO:0000256" key="1">
    <source>
        <dbReference type="ARBA" id="ARBA00004191"/>
    </source>
</evidence>
<evidence type="ECO:0000256" key="4">
    <source>
        <dbReference type="ARBA" id="ARBA00022525"/>
    </source>
</evidence>
<gene>
    <name evidence="8" type="ORF">CALCODRAFT_515091</name>
</gene>
<evidence type="ECO:0000313" key="8">
    <source>
        <dbReference type="EMBL" id="KZT60979.1"/>
    </source>
</evidence>
<dbReference type="AlphaFoldDB" id="A0A165IU30"/>
<dbReference type="GO" id="GO:0009277">
    <property type="term" value="C:fungal-type cell wall"/>
    <property type="evidence" value="ECO:0007669"/>
    <property type="project" value="InterPro"/>
</dbReference>
<keyword evidence="4 6" id="KW-0964">Secreted</keyword>
<dbReference type="CDD" id="cd23507">
    <property type="entry name" value="hydrophobin_I"/>
    <property type="match status" value="1"/>
</dbReference>
<evidence type="ECO:0000256" key="7">
    <source>
        <dbReference type="SAM" id="MobiDB-lite"/>
    </source>
</evidence>
<proteinExistence type="inferred from homology"/>
<feature type="signal peptide" evidence="6">
    <location>
        <begin position="1"/>
        <end position="18"/>
    </location>
</feature>
<keyword evidence="9" id="KW-1185">Reference proteome</keyword>
<evidence type="ECO:0000256" key="2">
    <source>
        <dbReference type="ARBA" id="ARBA00010446"/>
    </source>
</evidence>
<feature type="chain" id="PRO_5013984364" description="Hydrophobin" evidence="6">
    <location>
        <begin position="19"/>
        <end position="266"/>
    </location>
</feature>
<accession>A0A165IU30</accession>
<organism evidence="8 9">
    <name type="scientific">Calocera cornea HHB12733</name>
    <dbReference type="NCBI Taxonomy" id="1353952"/>
    <lineage>
        <taxon>Eukaryota</taxon>
        <taxon>Fungi</taxon>
        <taxon>Dikarya</taxon>
        <taxon>Basidiomycota</taxon>
        <taxon>Agaricomycotina</taxon>
        <taxon>Dacrymycetes</taxon>
        <taxon>Dacrymycetales</taxon>
        <taxon>Dacrymycetaceae</taxon>
        <taxon>Calocera</taxon>
    </lineage>
</organism>
<comment type="subcellular location">
    <subcellularLocation>
        <location evidence="1 6">Secreted</location>
        <location evidence="1 6">Cell wall</location>
    </subcellularLocation>
</comment>
<evidence type="ECO:0000256" key="6">
    <source>
        <dbReference type="RuleBase" id="RU365009"/>
    </source>
</evidence>
<dbReference type="InterPro" id="IPR001338">
    <property type="entry name" value="Class_I_Hydrophobin"/>
</dbReference>
<dbReference type="OrthoDB" id="10516706at2759"/>
<dbReference type="InParanoid" id="A0A165IU30"/>
<keyword evidence="5 6" id="KW-1015">Disulfide bond</keyword>
<dbReference type="GO" id="GO:0005199">
    <property type="term" value="F:structural constituent of cell wall"/>
    <property type="evidence" value="ECO:0007669"/>
    <property type="project" value="InterPro"/>
</dbReference>
<keyword evidence="3 6" id="KW-0134">Cell wall</keyword>
<sequence length="266" mass="29289">MHIAAVIAAIVLAVVVDASSFIARQATNPNNTVSCGLADLQCCSAVSLASAPIVANALGMEGMTIPDPNEIVGLNCTDIGSIPADETIQQVCPSLIACCAQTGLGNSGSVSEDCTFPTDIPTSEMFRGPAWFRGPEVLRKRDRWRGDWEERRPWDERDEEAHSEHSWGYMGSAPSTFAWNNDRGWVPDDHWGMDLPLLFHVPEDDGLPPIDFSLRLASSSQPAASGRPAPHSTPPLPMFRRRHWDTEEEVQLNRKRRPMQWRTSGT</sequence>
<dbReference type="Pfam" id="PF01185">
    <property type="entry name" value="Hydrophobin"/>
    <property type="match status" value="1"/>
</dbReference>
<reference evidence="8 9" key="1">
    <citation type="journal article" date="2016" name="Mol. Biol. Evol.">
        <title>Comparative Genomics of Early-Diverging Mushroom-Forming Fungi Provides Insights into the Origins of Lignocellulose Decay Capabilities.</title>
        <authorList>
            <person name="Nagy L.G."/>
            <person name="Riley R."/>
            <person name="Tritt A."/>
            <person name="Adam C."/>
            <person name="Daum C."/>
            <person name="Floudas D."/>
            <person name="Sun H."/>
            <person name="Yadav J.S."/>
            <person name="Pangilinan J."/>
            <person name="Larsson K.H."/>
            <person name="Matsuura K."/>
            <person name="Barry K."/>
            <person name="Labutti K."/>
            <person name="Kuo R."/>
            <person name="Ohm R.A."/>
            <person name="Bhattacharya S.S."/>
            <person name="Shirouzu T."/>
            <person name="Yoshinaga Y."/>
            <person name="Martin F.M."/>
            <person name="Grigoriev I.V."/>
            <person name="Hibbett D.S."/>
        </authorList>
    </citation>
    <scope>NUCLEOTIDE SEQUENCE [LARGE SCALE GENOMIC DNA]</scope>
    <source>
        <strain evidence="8 9">HHB12733</strain>
    </source>
</reference>
<evidence type="ECO:0000313" key="9">
    <source>
        <dbReference type="Proteomes" id="UP000076842"/>
    </source>
</evidence>
<dbReference type="EMBL" id="KV423927">
    <property type="protein sequence ID" value="KZT60979.1"/>
    <property type="molecule type" value="Genomic_DNA"/>
</dbReference>
<name>A0A165IU30_9BASI</name>
<evidence type="ECO:0000256" key="5">
    <source>
        <dbReference type="ARBA" id="ARBA00023157"/>
    </source>
</evidence>
<comment type="similarity">
    <text evidence="2 6">Belongs to the fungal hydrophobin family.</text>
</comment>
<keyword evidence="6" id="KW-0732">Signal</keyword>
<evidence type="ECO:0000256" key="3">
    <source>
        <dbReference type="ARBA" id="ARBA00022512"/>
    </source>
</evidence>
<dbReference type="Proteomes" id="UP000076842">
    <property type="component" value="Unassembled WGS sequence"/>
</dbReference>
<feature type="region of interest" description="Disordered" evidence="7">
    <location>
        <begin position="218"/>
        <end position="266"/>
    </location>
</feature>